<sequence length="151" mass="15388">MLRLISAALAAASAVTLPAAAERAPSLSVPVEAGLWQGEITSPGAAYAKAGPVSQCLMGAPARITVEELVLSHIDPAGRCTIAQQQSITDHFIMTQINCTDGAFTYGEIVTNGDATRLNVHADLSFSADEAAKPSGVVQISFAHAGACPAG</sequence>
<proteinExistence type="predicted"/>
<dbReference type="Proteomes" id="UP000027100">
    <property type="component" value="Unassembled WGS sequence"/>
</dbReference>
<evidence type="ECO:0008006" key="4">
    <source>
        <dbReference type="Google" id="ProtNLM"/>
    </source>
</evidence>
<keyword evidence="1" id="KW-0732">Signal</keyword>
<evidence type="ECO:0000313" key="2">
    <source>
        <dbReference type="EMBL" id="KDA00160.1"/>
    </source>
</evidence>
<comment type="caution">
    <text evidence="2">The sequence shown here is derived from an EMBL/GenBank/DDBJ whole genome shotgun (WGS) entry which is preliminary data.</text>
</comment>
<accession>A0A062VN54</accession>
<feature type="signal peptide" evidence="1">
    <location>
        <begin position="1"/>
        <end position="21"/>
    </location>
</feature>
<dbReference type="PATRIC" id="fig|1280954.3.peg.423"/>
<dbReference type="RefSeq" id="WP_035593898.1">
    <property type="nucleotide sequence ID" value="NZ_ARYM01000002.1"/>
</dbReference>
<protein>
    <recommendedName>
        <fullName evidence="4">DUF3617 family protein</fullName>
    </recommendedName>
</protein>
<gene>
    <name evidence="2" type="ORF">HPO_02062</name>
</gene>
<evidence type="ECO:0000256" key="1">
    <source>
        <dbReference type="SAM" id="SignalP"/>
    </source>
</evidence>
<keyword evidence="3" id="KW-1185">Reference proteome</keyword>
<feature type="chain" id="PRO_5001619257" description="DUF3617 family protein" evidence="1">
    <location>
        <begin position="22"/>
        <end position="151"/>
    </location>
</feature>
<name>A0A062VN54_9PROT</name>
<dbReference type="EMBL" id="ARYM01000002">
    <property type="protein sequence ID" value="KDA00160.1"/>
    <property type="molecule type" value="Genomic_DNA"/>
</dbReference>
<organism evidence="2 3">
    <name type="scientific">Hyphomonas polymorpha PS728</name>
    <dbReference type="NCBI Taxonomy" id="1280954"/>
    <lineage>
        <taxon>Bacteria</taxon>
        <taxon>Pseudomonadati</taxon>
        <taxon>Pseudomonadota</taxon>
        <taxon>Alphaproteobacteria</taxon>
        <taxon>Hyphomonadales</taxon>
        <taxon>Hyphomonadaceae</taxon>
        <taxon>Hyphomonas</taxon>
    </lineage>
</organism>
<dbReference type="STRING" id="1280954.HPO_02062"/>
<dbReference type="AlphaFoldDB" id="A0A062VN54"/>
<evidence type="ECO:0000313" key="3">
    <source>
        <dbReference type="Proteomes" id="UP000027100"/>
    </source>
</evidence>
<reference evidence="2 3" key="1">
    <citation type="journal article" date="2014" name="Antonie Van Leeuwenhoek">
        <title>Hyphomonas beringensis sp. nov. and Hyphomonas chukchiensis sp. nov., isolated from surface seawater of the Bering Sea and Chukchi Sea.</title>
        <authorList>
            <person name="Li C."/>
            <person name="Lai Q."/>
            <person name="Li G."/>
            <person name="Dong C."/>
            <person name="Wang J."/>
            <person name="Liao Y."/>
            <person name="Shao Z."/>
        </authorList>
    </citation>
    <scope>NUCLEOTIDE SEQUENCE [LARGE SCALE GENOMIC DNA]</scope>
    <source>
        <strain evidence="2 3">PS728</strain>
    </source>
</reference>